<accession>A0AAD1SI36</accession>
<gene>
    <name evidence="2" type="ORF">PECUL_23A054684</name>
</gene>
<organism evidence="2 3">
    <name type="scientific">Pelobates cultripes</name>
    <name type="common">Western spadefoot toad</name>
    <dbReference type="NCBI Taxonomy" id="61616"/>
    <lineage>
        <taxon>Eukaryota</taxon>
        <taxon>Metazoa</taxon>
        <taxon>Chordata</taxon>
        <taxon>Craniata</taxon>
        <taxon>Vertebrata</taxon>
        <taxon>Euteleostomi</taxon>
        <taxon>Amphibia</taxon>
        <taxon>Batrachia</taxon>
        <taxon>Anura</taxon>
        <taxon>Pelobatoidea</taxon>
        <taxon>Pelobatidae</taxon>
        <taxon>Pelobates</taxon>
    </lineage>
</organism>
<evidence type="ECO:0000313" key="2">
    <source>
        <dbReference type="EMBL" id="CAH2299180.1"/>
    </source>
</evidence>
<evidence type="ECO:0000256" key="1">
    <source>
        <dbReference type="SAM" id="MobiDB-lite"/>
    </source>
</evidence>
<protein>
    <submittedName>
        <fullName evidence="2">Uncharacterized protein</fullName>
    </submittedName>
</protein>
<proteinExistence type="predicted"/>
<dbReference type="Proteomes" id="UP001295444">
    <property type="component" value="Chromosome 06"/>
</dbReference>
<dbReference type="EMBL" id="OW240917">
    <property type="protein sequence ID" value="CAH2299180.1"/>
    <property type="molecule type" value="Genomic_DNA"/>
</dbReference>
<evidence type="ECO:0000313" key="3">
    <source>
        <dbReference type="Proteomes" id="UP001295444"/>
    </source>
</evidence>
<dbReference type="AlphaFoldDB" id="A0AAD1SI36"/>
<sequence>MRPEARTPEKAKHGRRDSPQPTKPHHDTEPHRETSGLMHPKVDNLPEKGIG</sequence>
<feature type="compositionally biased region" description="Basic and acidic residues" evidence="1">
    <location>
        <begin position="24"/>
        <end position="51"/>
    </location>
</feature>
<name>A0AAD1SI36_PELCU</name>
<feature type="compositionally biased region" description="Basic and acidic residues" evidence="1">
    <location>
        <begin position="1"/>
        <end position="11"/>
    </location>
</feature>
<keyword evidence="3" id="KW-1185">Reference proteome</keyword>
<feature type="region of interest" description="Disordered" evidence="1">
    <location>
        <begin position="1"/>
        <end position="51"/>
    </location>
</feature>
<reference evidence="2" key="1">
    <citation type="submission" date="2022-03" db="EMBL/GenBank/DDBJ databases">
        <authorList>
            <person name="Alioto T."/>
            <person name="Alioto T."/>
            <person name="Gomez Garrido J."/>
        </authorList>
    </citation>
    <scope>NUCLEOTIDE SEQUENCE</scope>
</reference>